<protein>
    <submittedName>
        <fullName evidence="3">SERPIN domain-containing protein</fullName>
    </submittedName>
</protein>
<dbReference type="WBParaSite" id="HPLM_0000197701-mRNA-1">
    <property type="protein sequence ID" value="HPLM_0000197701-mRNA-1"/>
    <property type="gene ID" value="HPLM_0000197701"/>
</dbReference>
<keyword evidence="2" id="KW-1185">Reference proteome</keyword>
<evidence type="ECO:0000313" key="1">
    <source>
        <dbReference type="EMBL" id="VDO12286.1"/>
    </source>
</evidence>
<dbReference type="Proteomes" id="UP000268014">
    <property type="component" value="Unassembled WGS sequence"/>
</dbReference>
<reference evidence="3" key="1">
    <citation type="submission" date="2017-02" db="UniProtKB">
        <authorList>
            <consortium name="WormBaseParasite"/>
        </authorList>
    </citation>
    <scope>IDENTIFICATION</scope>
</reference>
<organism evidence="3">
    <name type="scientific">Haemonchus placei</name>
    <name type="common">Barber's pole worm</name>
    <dbReference type="NCBI Taxonomy" id="6290"/>
    <lineage>
        <taxon>Eukaryota</taxon>
        <taxon>Metazoa</taxon>
        <taxon>Ecdysozoa</taxon>
        <taxon>Nematoda</taxon>
        <taxon>Chromadorea</taxon>
        <taxon>Rhabditida</taxon>
        <taxon>Rhabditina</taxon>
        <taxon>Rhabditomorpha</taxon>
        <taxon>Strongyloidea</taxon>
        <taxon>Trichostrongylidae</taxon>
        <taxon>Haemonchus</taxon>
    </lineage>
</organism>
<proteinExistence type="predicted"/>
<evidence type="ECO:0000313" key="3">
    <source>
        <dbReference type="WBParaSite" id="HPLM_0000197701-mRNA-1"/>
    </source>
</evidence>
<sequence length="41" mass="4324">MEAAKLDVNFTSADVVLSLLSPFADGRPAWKGEPSNASSMI</sequence>
<dbReference type="AlphaFoldDB" id="A0A0N4VXF7"/>
<name>A0A0N4VXF7_HAEPC</name>
<reference evidence="1 2" key="2">
    <citation type="submission" date="2018-11" db="EMBL/GenBank/DDBJ databases">
        <authorList>
            <consortium name="Pathogen Informatics"/>
        </authorList>
    </citation>
    <scope>NUCLEOTIDE SEQUENCE [LARGE SCALE GENOMIC DNA]</scope>
    <source>
        <strain evidence="1 2">MHpl1</strain>
    </source>
</reference>
<evidence type="ECO:0000313" key="2">
    <source>
        <dbReference type="Proteomes" id="UP000268014"/>
    </source>
</evidence>
<gene>
    <name evidence="1" type="ORF">HPLM_LOCUS1974</name>
</gene>
<accession>A0A0N4VXF7</accession>
<dbReference type="EMBL" id="UZAF01003235">
    <property type="protein sequence ID" value="VDO12286.1"/>
    <property type="molecule type" value="Genomic_DNA"/>
</dbReference>